<proteinExistence type="inferred from homology"/>
<feature type="binding site" evidence="5">
    <location>
        <position position="45"/>
    </location>
    <ligand>
        <name>S-adenosyl-L-methionine</name>
        <dbReference type="ChEBI" id="CHEBI:59789"/>
    </ligand>
</feature>
<name>A0A484W4J7_9ENTR</name>
<dbReference type="PROSITE" id="PS51686">
    <property type="entry name" value="SAM_MT_RSMB_NOP"/>
    <property type="match status" value="1"/>
</dbReference>
<evidence type="ECO:0000313" key="8">
    <source>
        <dbReference type="Proteomes" id="UP000351155"/>
    </source>
</evidence>
<dbReference type="GO" id="GO:0009383">
    <property type="term" value="F:rRNA (cytosine-C5-)-methyltransferase activity"/>
    <property type="evidence" value="ECO:0007669"/>
    <property type="project" value="TreeGrafter"/>
</dbReference>
<keyword evidence="3 5" id="KW-0949">S-adenosyl-L-methionine</keyword>
<evidence type="ECO:0000259" key="6">
    <source>
        <dbReference type="PROSITE" id="PS51686"/>
    </source>
</evidence>
<dbReference type="Gene3D" id="3.40.50.150">
    <property type="entry name" value="Vaccinia Virus protein VP39"/>
    <property type="match status" value="1"/>
</dbReference>
<feature type="binding site" evidence="5">
    <location>
        <begin position="21"/>
        <end position="27"/>
    </location>
    <ligand>
        <name>S-adenosyl-L-methionine</name>
        <dbReference type="ChEBI" id="CHEBI:59789"/>
    </ligand>
</feature>
<dbReference type="InterPro" id="IPR001678">
    <property type="entry name" value="MeTrfase_RsmB-F_NOP2_dom"/>
</dbReference>
<organism evidence="7 8">
    <name type="scientific">Enterobacter cancerogenus</name>
    <dbReference type="NCBI Taxonomy" id="69218"/>
    <lineage>
        <taxon>Bacteria</taxon>
        <taxon>Pseudomonadati</taxon>
        <taxon>Pseudomonadota</taxon>
        <taxon>Gammaproteobacteria</taxon>
        <taxon>Enterobacterales</taxon>
        <taxon>Enterobacteriaceae</taxon>
        <taxon>Enterobacter</taxon>
        <taxon>Enterobacter cloacae complex</taxon>
    </lineage>
</organism>
<dbReference type="EMBL" id="CAADIW010000002">
    <property type="protein sequence ID" value="VFS06459.1"/>
    <property type="molecule type" value="Genomic_DNA"/>
</dbReference>
<dbReference type="GO" id="GO:0003723">
    <property type="term" value="F:RNA binding"/>
    <property type="evidence" value="ECO:0007669"/>
    <property type="project" value="UniProtKB-UniRule"/>
</dbReference>
<dbReference type="SUPFAM" id="SSF53335">
    <property type="entry name" value="S-adenosyl-L-methionine-dependent methyltransferases"/>
    <property type="match status" value="1"/>
</dbReference>
<comment type="caution">
    <text evidence="5">Lacks conserved residue(s) required for the propagation of feature annotation.</text>
</comment>
<dbReference type="AlphaFoldDB" id="A0A484W4J7"/>
<dbReference type="InterPro" id="IPR049560">
    <property type="entry name" value="MeTrfase_RsmB-F_NOP2_cat"/>
</dbReference>
<evidence type="ECO:0000256" key="1">
    <source>
        <dbReference type="ARBA" id="ARBA00022603"/>
    </source>
</evidence>
<protein>
    <submittedName>
        <fullName evidence="7">Ribosomal RNA small subunit methyltransferase F</fullName>
        <ecNumber evidence="7">2.1.1.178</ecNumber>
    </submittedName>
</protein>
<reference evidence="7 8" key="1">
    <citation type="submission" date="2019-03" db="EMBL/GenBank/DDBJ databases">
        <authorList>
            <consortium name="Pathogen Informatics"/>
        </authorList>
    </citation>
    <scope>NUCLEOTIDE SEQUENCE [LARGE SCALE GENOMIC DNA]</scope>
    <source>
        <strain evidence="7 8">NCTC12126</strain>
    </source>
</reference>
<dbReference type="GO" id="GO:0070475">
    <property type="term" value="P:rRNA base methylation"/>
    <property type="evidence" value="ECO:0007669"/>
    <property type="project" value="TreeGrafter"/>
</dbReference>
<evidence type="ECO:0000313" key="7">
    <source>
        <dbReference type="EMBL" id="VFS06459.1"/>
    </source>
</evidence>
<dbReference type="Proteomes" id="UP000351155">
    <property type="component" value="Unassembled WGS sequence"/>
</dbReference>
<sequence length="105" mass="10920">MLPVAALFADGNSPARVMDVAAAPGSKTTQIAARMGNQGAILANEFSASRVKVLHANISRCGIHNVALTHFDGRVLALPCLKPLMRSCSMPPAPAKASCVKIPMP</sequence>
<feature type="domain" description="SAM-dependent MTase RsmB/NOP-type" evidence="6">
    <location>
        <begin position="1"/>
        <end position="105"/>
    </location>
</feature>
<dbReference type="InterPro" id="IPR023267">
    <property type="entry name" value="RCMT"/>
</dbReference>
<accession>A0A484W4J7</accession>
<dbReference type="PANTHER" id="PTHR22807:SF30">
    <property type="entry name" value="28S RRNA (CYTOSINE(4447)-C(5))-METHYLTRANSFERASE-RELATED"/>
    <property type="match status" value="1"/>
</dbReference>
<evidence type="ECO:0000256" key="2">
    <source>
        <dbReference type="ARBA" id="ARBA00022679"/>
    </source>
</evidence>
<evidence type="ECO:0000256" key="4">
    <source>
        <dbReference type="ARBA" id="ARBA00022884"/>
    </source>
</evidence>
<dbReference type="PANTHER" id="PTHR22807">
    <property type="entry name" value="NOP2 YEAST -RELATED NOL1/NOP2/FMU SUN DOMAIN-CONTAINING"/>
    <property type="match status" value="1"/>
</dbReference>
<dbReference type="Pfam" id="PF01189">
    <property type="entry name" value="Methyltr_RsmB-F"/>
    <property type="match status" value="1"/>
</dbReference>
<evidence type="ECO:0000256" key="3">
    <source>
        <dbReference type="ARBA" id="ARBA00022691"/>
    </source>
</evidence>
<evidence type="ECO:0000256" key="5">
    <source>
        <dbReference type="PROSITE-ProRule" id="PRU01023"/>
    </source>
</evidence>
<dbReference type="EC" id="2.1.1.178" evidence="7"/>
<keyword evidence="2 5" id="KW-0808">Transferase</keyword>
<gene>
    <name evidence="7" type="primary">rsmF</name>
    <name evidence="7" type="ORF">NCTC12126_00168</name>
</gene>
<comment type="similarity">
    <text evidence="5">Belongs to the class I-like SAM-binding methyltransferase superfamily. RsmB/NOP family.</text>
</comment>
<dbReference type="InterPro" id="IPR029063">
    <property type="entry name" value="SAM-dependent_MTases_sf"/>
</dbReference>
<keyword evidence="4 5" id="KW-0694">RNA-binding</keyword>
<feature type="binding site" evidence="5">
    <location>
        <position position="72"/>
    </location>
    <ligand>
        <name>S-adenosyl-L-methionine</name>
        <dbReference type="ChEBI" id="CHEBI:59789"/>
    </ligand>
</feature>
<keyword evidence="1 5" id="KW-0489">Methyltransferase</keyword>